<gene>
    <name evidence="1" type="ORF">O53_1230</name>
</gene>
<reference evidence="1 2" key="1">
    <citation type="journal article" date="2013" name="Genome Announc.">
        <title>Whole-Genome Sequence of Microcystis aeruginosa TAIHU98, a Nontoxic Bloom-Forming Strain Isolated from Taihu Lake, China.</title>
        <authorList>
            <person name="Yang C."/>
            <person name="Zhang W."/>
            <person name="Ren M."/>
            <person name="Song L."/>
            <person name="Li T."/>
            <person name="Zhao J."/>
        </authorList>
    </citation>
    <scope>NUCLEOTIDE SEQUENCE [LARGE SCALE GENOMIC DNA]</scope>
    <source>
        <strain evidence="1 2">TAIHU98</strain>
    </source>
</reference>
<name>L7ECR2_MICAE</name>
<comment type="caution">
    <text evidence="1">The sequence shown here is derived from an EMBL/GenBank/DDBJ whole genome shotgun (WGS) entry which is preliminary data.</text>
</comment>
<proteinExistence type="predicted"/>
<evidence type="ECO:0000313" key="2">
    <source>
        <dbReference type="Proteomes" id="UP000010932"/>
    </source>
</evidence>
<dbReference type="EMBL" id="ANKQ01000001">
    <property type="protein sequence ID" value="ELP56621.1"/>
    <property type="molecule type" value="Genomic_DNA"/>
</dbReference>
<evidence type="ECO:0000313" key="1">
    <source>
        <dbReference type="EMBL" id="ELP56621.1"/>
    </source>
</evidence>
<dbReference type="AlphaFoldDB" id="L7ECR2"/>
<protein>
    <submittedName>
        <fullName evidence="1">Uncharacterized protein</fullName>
    </submittedName>
</protein>
<organism evidence="1 2">
    <name type="scientific">Microcystis aeruginosa TAIHU98</name>
    <dbReference type="NCBI Taxonomy" id="1134457"/>
    <lineage>
        <taxon>Bacteria</taxon>
        <taxon>Bacillati</taxon>
        <taxon>Cyanobacteriota</taxon>
        <taxon>Cyanophyceae</taxon>
        <taxon>Oscillatoriophycideae</taxon>
        <taxon>Chroococcales</taxon>
        <taxon>Microcystaceae</taxon>
        <taxon>Microcystis</taxon>
    </lineage>
</organism>
<sequence>MARVHLLTEKFREDWRRAIAFIASRQKSRVMINEKIIKFCNKP</sequence>
<accession>L7ECR2</accession>
<dbReference type="Proteomes" id="UP000010932">
    <property type="component" value="Unassembled WGS sequence"/>
</dbReference>
<dbReference type="PATRIC" id="fig|1134457.3.peg.1728"/>